<keyword evidence="1" id="KW-0732">Signal</keyword>
<dbReference type="AlphaFoldDB" id="A0A222P637"/>
<evidence type="ECO:0000313" key="3">
    <source>
        <dbReference type="Proteomes" id="UP000201728"/>
    </source>
</evidence>
<reference evidence="3" key="1">
    <citation type="submission" date="2016-07" db="EMBL/GenBank/DDBJ databases">
        <authorList>
            <person name="Florea S."/>
            <person name="Webb J.S."/>
            <person name="Jaromczyk J."/>
            <person name="Schardl C.L."/>
        </authorList>
    </citation>
    <scope>NUCLEOTIDE SEQUENCE [LARGE SCALE GENOMIC DNA]</scope>
    <source>
        <strain evidence="3">CDC-D5610</strain>
    </source>
</reference>
<feature type="chain" id="PRO_5012036132" description="DUF4148 domain-containing protein" evidence="1">
    <location>
        <begin position="19"/>
        <end position="120"/>
    </location>
</feature>
<feature type="signal peptide" evidence="1">
    <location>
        <begin position="1"/>
        <end position="18"/>
    </location>
</feature>
<evidence type="ECO:0008006" key="4">
    <source>
        <dbReference type="Google" id="ProtNLM"/>
    </source>
</evidence>
<organism evidence="2 3">
    <name type="scientific">Legionella clemsonensis</name>
    <dbReference type="NCBI Taxonomy" id="1867846"/>
    <lineage>
        <taxon>Bacteria</taxon>
        <taxon>Pseudomonadati</taxon>
        <taxon>Pseudomonadota</taxon>
        <taxon>Gammaproteobacteria</taxon>
        <taxon>Legionellales</taxon>
        <taxon>Legionellaceae</taxon>
        <taxon>Legionella</taxon>
    </lineage>
</organism>
<sequence>MKKTIFAILTLTALPIYADTQEEINAARMAWTRAYLEKQELPAPDAGVKIIPEKEMASYAETKDQRIKVKKDIQKFGYIKSTNPSTEQLLNIKITAAHDFKNFGNDFNPTSTHLKKNVLI</sequence>
<accession>A0A222P637</accession>
<evidence type="ECO:0000256" key="1">
    <source>
        <dbReference type="SAM" id="SignalP"/>
    </source>
</evidence>
<proteinExistence type="predicted"/>
<dbReference type="Proteomes" id="UP000201728">
    <property type="component" value="Chromosome"/>
</dbReference>
<name>A0A222P637_9GAMM</name>
<protein>
    <recommendedName>
        <fullName evidence="4">DUF4148 domain-containing protein</fullName>
    </recommendedName>
</protein>
<dbReference type="EMBL" id="CP016397">
    <property type="protein sequence ID" value="ASQ47299.1"/>
    <property type="molecule type" value="Genomic_DNA"/>
</dbReference>
<evidence type="ECO:0000313" key="2">
    <source>
        <dbReference type="EMBL" id="ASQ47299.1"/>
    </source>
</evidence>
<dbReference type="KEGG" id="lcd:clem_13865"/>
<gene>
    <name evidence="2" type="ORF">clem_13865</name>
</gene>
<keyword evidence="3" id="KW-1185">Reference proteome</keyword>